<keyword evidence="3" id="KW-1185">Reference proteome</keyword>
<evidence type="ECO:0000256" key="1">
    <source>
        <dbReference type="SAM" id="Phobius"/>
    </source>
</evidence>
<name>A0A3M7QBN7_BRAPC</name>
<organism evidence="2 3">
    <name type="scientific">Brachionus plicatilis</name>
    <name type="common">Marine rotifer</name>
    <name type="synonym">Brachionus muelleri</name>
    <dbReference type="NCBI Taxonomy" id="10195"/>
    <lineage>
        <taxon>Eukaryota</taxon>
        <taxon>Metazoa</taxon>
        <taxon>Spiralia</taxon>
        <taxon>Gnathifera</taxon>
        <taxon>Rotifera</taxon>
        <taxon>Eurotatoria</taxon>
        <taxon>Monogononta</taxon>
        <taxon>Pseudotrocha</taxon>
        <taxon>Ploima</taxon>
        <taxon>Brachionidae</taxon>
        <taxon>Brachionus</taxon>
    </lineage>
</organism>
<reference evidence="2 3" key="1">
    <citation type="journal article" date="2018" name="Sci. Rep.">
        <title>Genomic signatures of local adaptation to the degree of environmental predictability in rotifers.</title>
        <authorList>
            <person name="Franch-Gras L."/>
            <person name="Hahn C."/>
            <person name="Garcia-Roger E.M."/>
            <person name="Carmona M.J."/>
            <person name="Serra M."/>
            <person name="Gomez A."/>
        </authorList>
    </citation>
    <scope>NUCLEOTIDE SEQUENCE [LARGE SCALE GENOMIC DNA]</scope>
    <source>
        <strain evidence="2">HYR1</strain>
    </source>
</reference>
<feature type="transmembrane region" description="Helical" evidence="1">
    <location>
        <begin position="34"/>
        <end position="58"/>
    </location>
</feature>
<evidence type="ECO:0000313" key="3">
    <source>
        <dbReference type="Proteomes" id="UP000276133"/>
    </source>
</evidence>
<accession>A0A3M7QBN7</accession>
<gene>
    <name evidence="2" type="ORF">BpHYR1_000360</name>
</gene>
<evidence type="ECO:0000313" key="2">
    <source>
        <dbReference type="EMBL" id="RNA08649.1"/>
    </source>
</evidence>
<comment type="caution">
    <text evidence="2">The sequence shown here is derived from an EMBL/GenBank/DDBJ whole genome shotgun (WGS) entry which is preliminary data.</text>
</comment>
<dbReference type="Proteomes" id="UP000276133">
    <property type="component" value="Unassembled WGS sequence"/>
</dbReference>
<dbReference type="AlphaFoldDB" id="A0A3M7QBN7"/>
<keyword evidence="1" id="KW-0812">Transmembrane</keyword>
<proteinExistence type="predicted"/>
<dbReference type="EMBL" id="REGN01006674">
    <property type="protein sequence ID" value="RNA08649.1"/>
    <property type="molecule type" value="Genomic_DNA"/>
</dbReference>
<keyword evidence="1" id="KW-0472">Membrane</keyword>
<sequence>MFDEAQNSRAMSASNQNEENKQVLEQHFSLFENLIILVSYVLFVFTFPLSIFCSLKVVQEYERALRVGVYILSLDCVSTWPNFERQKPRTRPHFCILNSWVLFKN</sequence>
<keyword evidence="1" id="KW-1133">Transmembrane helix</keyword>
<protein>
    <submittedName>
        <fullName evidence="2">Uncharacterized protein</fullName>
    </submittedName>
</protein>